<accession>A0A430AWD0</accession>
<dbReference type="RefSeq" id="WP_126795205.1">
    <property type="nucleotide sequence ID" value="NZ_CP060720.1"/>
</dbReference>
<dbReference type="OrthoDB" id="9807542at2"/>
<dbReference type="Proteomes" id="UP000288028">
    <property type="component" value="Unassembled WGS sequence"/>
</dbReference>
<dbReference type="SMART" id="SM01022">
    <property type="entry name" value="ASCH"/>
    <property type="match status" value="1"/>
</dbReference>
<evidence type="ECO:0000313" key="2">
    <source>
        <dbReference type="EMBL" id="RSU12355.1"/>
    </source>
</evidence>
<sequence length="125" mass="14406">MIIQFGGTHEEQTELANLVKIGEKTATSSLVEIQQEEDLTQIGDIWEIHDGKNHFICFVEVENVVFKKFSEVDEEFALLEGDGSLKNWTQIHHSYYSFLLEKIGKQLSSETFLECVYFKKTDKKG</sequence>
<organism evidence="2 3">
    <name type="scientific">Vagococcus carniphilus</name>
    <dbReference type="NCBI Taxonomy" id="218144"/>
    <lineage>
        <taxon>Bacteria</taxon>
        <taxon>Bacillati</taxon>
        <taxon>Bacillota</taxon>
        <taxon>Bacilli</taxon>
        <taxon>Lactobacillales</taxon>
        <taxon>Enterococcaceae</taxon>
        <taxon>Vagococcus</taxon>
    </lineage>
</organism>
<proteinExistence type="predicted"/>
<dbReference type="SUPFAM" id="SSF88697">
    <property type="entry name" value="PUA domain-like"/>
    <property type="match status" value="1"/>
</dbReference>
<evidence type="ECO:0000259" key="1">
    <source>
        <dbReference type="SMART" id="SM01022"/>
    </source>
</evidence>
<protein>
    <recommendedName>
        <fullName evidence="1">ASCH domain-containing protein</fullName>
    </recommendedName>
</protein>
<reference evidence="2 3" key="1">
    <citation type="submission" date="2017-05" db="EMBL/GenBank/DDBJ databases">
        <title>Vagococcus spp. assemblies.</title>
        <authorList>
            <person name="Gulvik C.A."/>
        </authorList>
    </citation>
    <scope>NUCLEOTIDE SEQUENCE [LARGE SCALE GENOMIC DNA]</scope>
    <source>
        <strain evidence="2 3">SS1714</strain>
    </source>
</reference>
<dbReference type="PANTHER" id="PTHR39203:SF1">
    <property type="entry name" value="CYTOPLASMIC PROTEIN"/>
    <property type="match status" value="1"/>
</dbReference>
<dbReference type="AlphaFoldDB" id="A0A430AWD0"/>
<dbReference type="Gene3D" id="3.10.400.10">
    <property type="entry name" value="Sulfate adenylyltransferase"/>
    <property type="match status" value="1"/>
</dbReference>
<gene>
    <name evidence="2" type="ORF">CBF28_10975</name>
</gene>
<dbReference type="EMBL" id="NGKB01000011">
    <property type="protein sequence ID" value="RSU12355.1"/>
    <property type="molecule type" value="Genomic_DNA"/>
</dbReference>
<dbReference type="InterPro" id="IPR007374">
    <property type="entry name" value="ASCH_domain"/>
</dbReference>
<dbReference type="InterPro" id="IPR015947">
    <property type="entry name" value="PUA-like_sf"/>
</dbReference>
<keyword evidence="3" id="KW-1185">Reference proteome</keyword>
<evidence type="ECO:0000313" key="3">
    <source>
        <dbReference type="Proteomes" id="UP000288028"/>
    </source>
</evidence>
<dbReference type="GeneID" id="95581143"/>
<comment type="caution">
    <text evidence="2">The sequence shown here is derived from an EMBL/GenBank/DDBJ whole genome shotgun (WGS) entry which is preliminary data.</text>
</comment>
<name>A0A430AWD0_9ENTE</name>
<dbReference type="InterPro" id="IPR009326">
    <property type="entry name" value="DUF984"/>
</dbReference>
<feature type="domain" description="ASCH" evidence="1">
    <location>
        <begin position="3"/>
        <end position="122"/>
    </location>
</feature>
<dbReference type="PANTHER" id="PTHR39203">
    <property type="entry name" value="CYTOPLASMIC PROTEIN-RELATED"/>
    <property type="match status" value="1"/>
</dbReference>
<dbReference type="Pfam" id="PF04266">
    <property type="entry name" value="ASCH"/>
    <property type="match status" value="1"/>
</dbReference>